<keyword evidence="1" id="KW-0472">Membrane</keyword>
<reference evidence="2" key="1">
    <citation type="submission" date="2023-10" db="EMBL/GenBank/DDBJ databases">
        <title>The first scallop-associated chemosynthetic bacterial symbiont.</title>
        <authorList>
            <person name="Lin Y.-T."/>
            <person name="Sun J."/>
            <person name="Ip J.C.-H."/>
            <person name="He X."/>
            <person name="Gao Z.-M."/>
            <person name="Perez M."/>
            <person name="Xu T."/>
            <person name="Qian P.-Y."/>
            <person name="Qiu J.-W."/>
        </authorList>
    </citation>
    <scope>NUCLEOTIDE SEQUENCE</scope>
    <source>
        <strain evidence="2">Gill1</strain>
    </source>
</reference>
<keyword evidence="1" id="KW-1133">Transmembrane helix</keyword>
<protein>
    <recommendedName>
        <fullName evidence="3">DUF898 domain-containing protein</fullName>
    </recommendedName>
</protein>
<feature type="transmembrane region" description="Helical" evidence="1">
    <location>
        <begin position="145"/>
        <end position="167"/>
    </location>
</feature>
<evidence type="ECO:0008006" key="3">
    <source>
        <dbReference type="Google" id="ProtNLM"/>
    </source>
</evidence>
<feature type="transmembrane region" description="Helical" evidence="1">
    <location>
        <begin position="268"/>
        <end position="287"/>
    </location>
</feature>
<feature type="transmembrane region" description="Helical" evidence="1">
    <location>
        <begin position="101"/>
        <end position="119"/>
    </location>
</feature>
<sequence>MRLALLFDHKQGVIKMKAFNFTGNGWEYFKIWIVNILLTIITLGLYYPWAKVRNYRYFYANSQFGNAGFDYHATGKQLFMGYLIALVLFFIYQLLSNLVPITSVPILIILFLAIPWVIWRSVKFSMRMTSYANVRFSFEGELSQSYLNFFIYPIITLLAYAAPIIIFSISESLLFASISAVIFWSISIYMYVLTKQKNNSYLINGLHYGQGVFKTQLDTQTFLMIALKAIGIMLAGTLAFIALSLLILGISPANIDTLSAEFFINSEYFKIAILFAYPLLLVFYTFVNSHHKCTTKFN</sequence>
<feature type="transmembrane region" description="Helical" evidence="1">
    <location>
        <begin position="29"/>
        <end position="49"/>
    </location>
</feature>
<dbReference type="InterPro" id="IPR010295">
    <property type="entry name" value="DUF898"/>
</dbReference>
<keyword evidence="1" id="KW-0812">Transmembrane</keyword>
<accession>A0AAU6PGQ8</accession>
<dbReference type="AlphaFoldDB" id="A0AAU6PGQ8"/>
<feature type="transmembrane region" description="Helical" evidence="1">
    <location>
        <begin position="222"/>
        <end position="248"/>
    </location>
</feature>
<dbReference type="Pfam" id="PF05987">
    <property type="entry name" value="DUF898"/>
    <property type="match status" value="1"/>
</dbReference>
<feature type="transmembrane region" description="Helical" evidence="1">
    <location>
        <begin position="173"/>
        <end position="193"/>
    </location>
</feature>
<gene>
    <name evidence="2" type="ORF">Ctma_0936</name>
</gene>
<organism evidence="2">
    <name type="scientific">Catillopecten margaritatus gill symbiont</name>
    <dbReference type="NCBI Taxonomy" id="3083288"/>
    <lineage>
        <taxon>Bacteria</taxon>
        <taxon>Pseudomonadati</taxon>
        <taxon>Pseudomonadota</taxon>
        <taxon>Gammaproteobacteria</taxon>
        <taxon>sulfur-oxidizing symbionts</taxon>
    </lineage>
</organism>
<feature type="transmembrane region" description="Helical" evidence="1">
    <location>
        <begin position="78"/>
        <end position="95"/>
    </location>
</feature>
<dbReference type="EMBL" id="CP138327">
    <property type="protein sequence ID" value="WXU00225.1"/>
    <property type="molecule type" value="Genomic_DNA"/>
</dbReference>
<evidence type="ECO:0000256" key="1">
    <source>
        <dbReference type="SAM" id="Phobius"/>
    </source>
</evidence>
<proteinExistence type="predicted"/>
<name>A0AAU6PGQ8_9GAMM</name>
<evidence type="ECO:0000313" key="2">
    <source>
        <dbReference type="EMBL" id="WXU00225.1"/>
    </source>
</evidence>